<sequence>MVETSYLSGHSNWIDLDFVERERTPSKLMQLGIRLHLSSLSLSNTVSELEQFGVKRSRKAVYDWAQKANLQPTSE</sequence>
<protein>
    <recommendedName>
        <fullName evidence="3">Transposase</fullName>
    </recommendedName>
</protein>
<reference evidence="1 2" key="1">
    <citation type="journal article" date="2019" name="Int. J. Syst. Evol. Microbiol.">
        <title>The Global Catalogue of Microorganisms (GCM) 10K type strain sequencing project: providing services to taxonomists for standard genome sequencing and annotation.</title>
        <authorList>
            <consortium name="The Broad Institute Genomics Platform"/>
            <consortium name="The Broad Institute Genome Sequencing Center for Infectious Disease"/>
            <person name="Wu L."/>
            <person name="Ma J."/>
        </authorList>
    </citation>
    <scope>NUCLEOTIDE SEQUENCE [LARGE SCALE GENOMIC DNA]</scope>
    <source>
        <strain evidence="1 2">JCM 16330</strain>
    </source>
</reference>
<evidence type="ECO:0008006" key="3">
    <source>
        <dbReference type="Google" id="ProtNLM"/>
    </source>
</evidence>
<evidence type="ECO:0000313" key="1">
    <source>
        <dbReference type="EMBL" id="GAA0304567.1"/>
    </source>
</evidence>
<organism evidence="1 2">
    <name type="scientific">Halarchaeum salinum</name>
    <dbReference type="NCBI Taxonomy" id="489912"/>
    <lineage>
        <taxon>Archaea</taxon>
        <taxon>Methanobacteriati</taxon>
        <taxon>Methanobacteriota</taxon>
        <taxon>Stenosarchaea group</taxon>
        <taxon>Halobacteria</taxon>
        <taxon>Halobacteriales</taxon>
        <taxon>Halobacteriaceae</taxon>
    </lineage>
</organism>
<accession>A0AAV3S8Z5</accession>
<gene>
    <name evidence="1" type="ORF">GCM10009066_18090</name>
</gene>
<evidence type="ECO:0000313" key="2">
    <source>
        <dbReference type="Proteomes" id="UP001500837"/>
    </source>
</evidence>
<proteinExistence type="predicted"/>
<keyword evidence="2" id="KW-1185">Reference proteome</keyword>
<dbReference type="AlphaFoldDB" id="A0AAV3S8Z5"/>
<comment type="caution">
    <text evidence="1">The sequence shown here is derived from an EMBL/GenBank/DDBJ whole genome shotgun (WGS) entry which is preliminary data.</text>
</comment>
<dbReference type="EMBL" id="BAAABL010000054">
    <property type="protein sequence ID" value="GAA0304567.1"/>
    <property type="molecule type" value="Genomic_DNA"/>
</dbReference>
<dbReference type="Proteomes" id="UP001500837">
    <property type="component" value="Unassembled WGS sequence"/>
</dbReference>
<name>A0AAV3S8Z5_9EURY</name>